<dbReference type="SUPFAM" id="SSF48008">
    <property type="entry name" value="GntR ligand-binding domain-like"/>
    <property type="match status" value="1"/>
</dbReference>
<evidence type="ECO:0000256" key="1">
    <source>
        <dbReference type="ARBA" id="ARBA00023015"/>
    </source>
</evidence>
<reference evidence="5 6" key="1">
    <citation type="submission" date="2018-12" db="EMBL/GenBank/DDBJ databases">
        <title>three novel Halomonas strain isolated from plants.</title>
        <authorList>
            <person name="Sun C."/>
        </authorList>
    </citation>
    <scope>NUCLEOTIDE SEQUENCE [LARGE SCALE GENOMIC DNA]</scope>
    <source>
        <strain evidence="5 6">RC</strain>
    </source>
</reference>
<dbReference type="PANTHER" id="PTHR43537">
    <property type="entry name" value="TRANSCRIPTIONAL REGULATOR, GNTR FAMILY"/>
    <property type="match status" value="1"/>
</dbReference>
<dbReference type="Gene3D" id="1.10.10.10">
    <property type="entry name" value="Winged helix-like DNA-binding domain superfamily/Winged helix DNA-binding domain"/>
    <property type="match status" value="1"/>
</dbReference>
<comment type="caution">
    <text evidence="5">The sequence shown here is derived from an EMBL/GenBank/DDBJ whole genome shotgun (WGS) entry which is preliminary data.</text>
</comment>
<dbReference type="PANTHER" id="PTHR43537:SF45">
    <property type="entry name" value="GNTR FAMILY REGULATORY PROTEIN"/>
    <property type="match status" value="1"/>
</dbReference>
<evidence type="ECO:0000259" key="4">
    <source>
        <dbReference type="PROSITE" id="PS50949"/>
    </source>
</evidence>
<dbReference type="Gene3D" id="1.20.120.530">
    <property type="entry name" value="GntR ligand-binding domain-like"/>
    <property type="match status" value="1"/>
</dbReference>
<accession>A0A3S0ZF44</accession>
<dbReference type="EMBL" id="RZHD01000004">
    <property type="protein sequence ID" value="RUR47453.1"/>
    <property type="molecule type" value="Genomic_DNA"/>
</dbReference>
<dbReference type="InterPro" id="IPR011711">
    <property type="entry name" value="GntR_C"/>
</dbReference>
<dbReference type="OrthoDB" id="8066003at2"/>
<gene>
    <name evidence="5" type="ORF">ELY37_04100</name>
</gene>
<feature type="domain" description="HTH gntR-type" evidence="4">
    <location>
        <begin position="3"/>
        <end position="70"/>
    </location>
</feature>
<evidence type="ECO:0000256" key="2">
    <source>
        <dbReference type="ARBA" id="ARBA00023125"/>
    </source>
</evidence>
<dbReference type="InterPro" id="IPR036390">
    <property type="entry name" value="WH_DNA-bd_sf"/>
</dbReference>
<evidence type="ECO:0000313" key="6">
    <source>
        <dbReference type="Proteomes" id="UP000286912"/>
    </source>
</evidence>
<keyword evidence="3" id="KW-0804">Transcription</keyword>
<keyword evidence="6" id="KW-1185">Reference proteome</keyword>
<dbReference type="Pfam" id="PF00392">
    <property type="entry name" value="GntR"/>
    <property type="match status" value="1"/>
</dbReference>
<sequence length="322" mass="36975">MTQTLRDQLYTALKQGIVGKRLEPGLVLLEGNIAELFGISRSPVRQTLSRLHEEQYICRFEGRGYLVGASPHEIVRRTLSENDFNQRGHIPKVDRTVSWRAHIDSVEHAIVLCSIKGAFELNELQLSKSLNVSRTVTHQILLHLQSIGLVEKFKYNSWSVVPLDDKRLHNLYEARRQLEPYMIARAANHISESALNGYIAKLKHAADSYPDIKGELLDELENDLHHTAVSLGDNQEVMNMLRRTHPILLISKHLLGRVLKLPDQDPFFDEHLWVFEKILLQKPDQAAKLLMAHLERSESKVLERLINFRESGDIKIPLYLRG</sequence>
<dbReference type="SUPFAM" id="SSF46785">
    <property type="entry name" value="Winged helix' DNA-binding domain"/>
    <property type="match status" value="1"/>
</dbReference>
<dbReference type="GO" id="GO:0003677">
    <property type="term" value="F:DNA binding"/>
    <property type="evidence" value="ECO:0007669"/>
    <property type="project" value="UniProtKB-KW"/>
</dbReference>
<dbReference type="InterPro" id="IPR000524">
    <property type="entry name" value="Tscrpt_reg_HTH_GntR"/>
</dbReference>
<evidence type="ECO:0000256" key="3">
    <source>
        <dbReference type="ARBA" id="ARBA00023163"/>
    </source>
</evidence>
<keyword evidence="2" id="KW-0238">DNA-binding</keyword>
<proteinExistence type="predicted"/>
<dbReference type="InterPro" id="IPR008920">
    <property type="entry name" value="TF_FadR/GntR_C"/>
</dbReference>
<name>A0A3S0ZF44_9GAMM</name>
<evidence type="ECO:0000313" key="5">
    <source>
        <dbReference type="EMBL" id="RUR47453.1"/>
    </source>
</evidence>
<dbReference type="SMART" id="SM00345">
    <property type="entry name" value="HTH_GNTR"/>
    <property type="match status" value="1"/>
</dbReference>
<organism evidence="5 6">
    <name type="scientific">Vreelandella populi</name>
    <dbReference type="NCBI Taxonomy" id="2498858"/>
    <lineage>
        <taxon>Bacteria</taxon>
        <taxon>Pseudomonadati</taxon>
        <taxon>Pseudomonadota</taxon>
        <taxon>Gammaproteobacteria</taxon>
        <taxon>Oceanospirillales</taxon>
        <taxon>Halomonadaceae</taxon>
        <taxon>Vreelandella</taxon>
    </lineage>
</organism>
<dbReference type="Proteomes" id="UP000286912">
    <property type="component" value="Unassembled WGS sequence"/>
</dbReference>
<dbReference type="PROSITE" id="PS50949">
    <property type="entry name" value="HTH_GNTR"/>
    <property type="match status" value="1"/>
</dbReference>
<dbReference type="Pfam" id="PF07729">
    <property type="entry name" value="FCD"/>
    <property type="match status" value="1"/>
</dbReference>
<dbReference type="AlphaFoldDB" id="A0A3S0ZF44"/>
<dbReference type="RefSeq" id="WP_126952026.1">
    <property type="nucleotide sequence ID" value="NZ_RZHD01000004.1"/>
</dbReference>
<protein>
    <submittedName>
        <fullName evidence="5">GntR family transcriptional regulator</fullName>
    </submittedName>
</protein>
<keyword evidence="1" id="KW-0805">Transcription regulation</keyword>
<dbReference type="SMART" id="SM00895">
    <property type="entry name" value="FCD"/>
    <property type="match status" value="1"/>
</dbReference>
<dbReference type="InterPro" id="IPR036388">
    <property type="entry name" value="WH-like_DNA-bd_sf"/>
</dbReference>
<dbReference type="GO" id="GO:0003700">
    <property type="term" value="F:DNA-binding transcription factor activity"/>
    <property type="evidence" value="ECO:0007669"/>
    <property type="project" value="InterPro"/>
</dbReference>